<evidence type="ECO:0000256" key="19">
    <source>
        <dbReference type="PIRSR" id="PIRSR000350-4"/>
    </source>
</evidence>
<dbReference type="PANTHER" id="PTHR42737">
    <property type="entry name" value="GLUTATHIONE REDUCTASE"/>
    <property type="match status" value="1"/>
</dbReference>
<evidence type="ECO:0000256" key="4">
    <source>
        <dbReference type="ARBA" id="ARBA00022827"/>
    </source>
</evidence>
<evidence type="ECO:0000256" key="18">
    <source>
        <dbReference type="PIRSR" id="PIRSR000350-3"/>
    </source>
</evidence>
<evidence type="ECO:0000256" key="12">
    <source>
        <dbReference type="ARBA" id="ARBA00044212"/>
    </source>
</evidence>
<dbReference type="InterPro" id="IPR012999">
    <property type="entry name" value="Pyr_OxRdtase_I_AS"/>
</dbReference>
<feature type="domain" description="Pyridine nucleotide-disulphide oxidoreductase dimerisation" evidence="21">
    <location>
        <begin position="329"/>
        <end position="436"/>
    </location>
</feature>
<dbReference type="GO" id="GO:0006749">
    <property type="term" value="P:glutathione metabolic process"/>
    <property type="evidence" value="ECO:0007669"/>
    <property type="project" value="TreeGrafter"/>
</dbReference>
<dbReference type="Pfam" id="PF07992">
    <property type="entry name" value="Pyr_redox_2"/>
    <property type="match status" value="1"/>
</dbReference>
<dbReference type="GO" id="GO:0004362">
    <property type="term" value="F:glutathione-disulfide reductase (NADPH) activity"/>
    <property type="evidence" value="ECO:0007669"/>
    <property type="project" value="TreeGrafter"/>
</dbReference>
<feature type="binding site" evidence="18">
    <location>
        <position position="104"/>
    </location>
    <ligand>
        <name>FAD</name>
        <dbReference type="ChEBI" id="CHEBI:57692"/>
    </ligand>
</feature>
<evidence type="ECO:0000256" key="3">
    <source>
        <dbReference type="ARBA" id="ARBA00022630"/>
    </source>
</evidence>
<protein>
    <recommendedName>
        <fullName evidence="11">Thioredoxin reductase 1, cytoplasmic</fullName>
        <ecNumber evidence="10">1.11.1.2</ecNumber>
        <ecNumber evidence="2">1.8.1.9</ecNumber>
    </recommendedName>
    <alternativeName>
        <fullName evidence="13">Peroxidase TXNRD1</fullName>
    </alternativeName>
    <alternativeName>
        <fullName evidence="12">Thioredoxin reductase TR1</fullName>
    </alternativeName>
</protein>
<dbReference type="Gene3D" id="3.30.390.30">
    <property type="match status" value="1"/>
</dbReference>
<evidence type="ECO:0000256" key="11">
    <source>
        <dbReference type="ARBA" id="ARBA00044068"/>
    </source>
</evidence>
<keyword evidence="8" id="KW-1015">Disulfide bond</keyword>
<evidence type="ECO:0000256" key="13">
    <source>
        <dbReference type="ARBA" id="ARBA00044275"/>
    </source>
</evidence>
<keyword evidence="6" id="KW-0712">Selenocysteine</keyword>
<evidence type="ECO:0000256" key="15">
    <source>
        <dbReference type="ARBA" id="ARBA00047387"/>
    </source>
</evidence>
<gene>
    <name evidence="23" type="ORF">N311_11246</name>
</gene>
<dbReference type="GO" id="GO:0045454">
    <property type="term" value="P:cell redox homeostasis"/>
    <property type="evidence" value="ECO:0007669"/>
    <property type="project" value="InterPro"/>
</dbReference>
<comment type="catalytic activity">
    <reaction evidence="15">
        <text>[thioredoxin]-dithiol + NADP(+) = [thioredoxin]-disulfide + NADPH + H(+)</text>
        <dbReference type="Rhea" id="RHEA:20345"/>
        <dbReference type="Rhea" id="RHEA-COMP:10698"/>
        <dbReference type="Rhea" id="RHEA-COMP:10700"/>
        <dbReference type="ChEBI" id="CHEBI:15378"/>
        <dbReference type="ChEBI" id="CHEBI:29950"/>
        <dbReference type="ChEBI" id="CHEBI:50058"/>
        <dbReference type="ChEBI" id="CHEBI:57783"/>
        <dbReference type="ChEBI" id="CHEBI:58349"/>
        <dbReference type="EC" id="1.8.1.9"/>
    </reaction>
    <physiologicalReaction direction="right-to-left" evidence="15">
        <dbReference type="Rhea" id="RHEA:20347"/>
    </physiologicalReaction>
</comment>
<dbReference type="InterPro" id="IPR001100">
    <property type="entry name" value="Pyr_nuc-diS_OxRdtase"/>
</dbReference>
<dbReference type="EC" id="1.8.1.9" evidence="2"/>
<dbReference type="PROSITE" id="PS00076">
    <property type="entry name" value="PYRIDINE_REDOX_1"/>
    <property type="match status" value="1"/>
</dbReference>
<proteinExistence type="inferred from homology"/>
<evidence type="ECO:0000256" key="1">
    <source>
        <dbReference type="ARBA" id="ARBA00007532"/>
    </source>
</evidence>
<comment type="similarity">
    <text evidence="1 20">Belongs to the class-I pyridine nucleotide-disulfide oxidoreductase family.</text>
</comment>
<feature type="disulfide bond" description="Redox-active" evidence="19">
    <location>
        <begin position="31"/>
        <end position="36"/>
    </location>
</feature>
<evidence type="ECO:0000256" key="20">
    <source>
        <dbReference type="RuleBase" id="RU003691"/>
    </source>
</evidence>
<dbReference type="InterPro" id="IPR036188">
    <property type="entry name" value="FAD/NAD-bd_sf"/>
</dbReference>
<evidence type="ECO:0000256" key="10">
    <source>
        <dbReference type="ARBA" id="ARBA00044049"/>
    </source>
</evidence>
<dbReference type="EC" id="1.11.1.2" evidence="10"/>
<dbReference type="InterPro" id="IPR016156">
    <property type="entry name" value="FAD/NAD-linked_Rdtase_dimer_sf"/>
</dbReference>
<dbReference type="EMBL" id="KL382712">
    <property type="protein sequence ID" value="KFP88408.1"/>
    <property type="molecule type" value="Genomic_DNA"/>
</dbReference>
<feature type="binding site" evidence="18">
    <location>
        <position position="251"/>
    </location>
    <ligand>
        <name>NAD(+)</name>
        <dbReference type="ChEBI" id="CHEBI:57540"/>
    </ligand>
</feature>
<evidence type="ECO:0000259" key="21">
    <source>
        <dbReference type="Pfam" id="PF02852"/>
    </source>
</evidence>
<feature type="non-terminal residue" evidence="23">
    <location>
        <position position="1"/>
    </location>
</feature>
<evidence type="ECO:0000256" key="14">
    <source>
        <dbReference type="ARBA" id="ARBA00045717"/>
    </source>
</evidence>
<dbReference type="GO" id="GO:0005739">
    <property type="term" value="C:mitochondrion"/>
    <property type="evidence" value="ECO:0007669"/>
    <property type="project" value="TreeGrafter"/>
</dbReference>
<dbReference type="GO" id="GO:0034599">
    <property type="term" value="P:cellular response to oxidative stress"/>
    <property type="evidence" value="ECO:0007669"/>
    <property type="project" value="TreeGrafter"/>
</dbReference>
<reference evidence="23 24" key="1">
    <citation type="submission" date="2014-04" db="EMBL/GenBank/DDBJ databases">
        <title>Genome evolution of avian class.</title>
        <authorList>
            <person name="Zhang G."/>
            <person name="Li C."/>
        </authorList>
    </citation>
    <scope>NUCLEOTIDE SEQUENCE [LARGE SCALE GENOMIC DNA]</scope>
    <source>
        <strain evidence="23">BGI_N311</strain>
    </source>
</reference>
<evidence type="ECO:0000256" key="9">
    <source>
        <dbReference type="ARBA" id="ARBA00023284"/>
    </source>
</evidence>
<dbReference type="Pfam" id="PF02852">
    <property type="entry name" value="Pyr_redox_dim"/>
    <property type="match status" value="1"/>
</dbReference>
<keyword evidence="24" id="KW-1185">Reference proteome</keyword>
<dbReference type="Gene3D" id="3.50.50.60">
    <property type="entry name" value="FAD/NAD(P)-binding domain"/>
    <property type="match status" value="3"/>
</dbReference>
<dbReference type="Proteomes" id="UP000054244">
    <property type="component" value="Unassembled WGS sequence"/>
</dbReference>
<evidence type="ECO:0000259" key="22">
    <source>
        <dbReference type="Pfam" id="PF07992"/>
    </source>
</evidence>
<organism evidence="23 24">
    <name type="scientific">Apaloderma vittatum</name>
    <name type="common">Bar-tailed trogon</name>
    <dbReference type="NCBI Taxonomy" id="57397"/>
    <lineage>
        <taxon>Eukaryota</taxon>
        <taxon>Metazoa</taxon>
        <taxon>Chordata</taxon>
        <taxon>Craniata</taxon>
        <taxon>Vertebrata</taxon>
        <taxon>Euteleostomi</taxon>
        <taxon>Archelosauria</taxon>
        <taxon>Archosauria</taxon>
        <taxon>Dinosauria</taxon>
        <taxon>Saurischia</taxon>
        <taxon>Theropoda</taxon>
        <taxon>Coelurosauria</taxon>
        <taxon>Aves</taxon>
        <taxon>Neognathae</taxon>
        <taxon>Neoaves</taxon>
        <taxon>Telluraves</taxon>
        <taxon>Coraciimorphae</taxon>
        <taxon>Trogoniformes</taxon>
        <taxon>Trogonidae</taxon>
        <taxon>Apaloderma</taxon>
    </lineage>
</organism>
<evidence type="ECO:0000256" key="8">
    <source>
        <dbReference type="ARBA" id="ARBA00023157"/>
    </source>
</evidence>
<keyword evidence="5" id="KW-0521">NADP</keyword>
<keyword evidence="9 20" id="KW-0676">Redox-active center</keyword>
<accession>A0A091NF84</accession>
<evidence type="ECO:0000256" key="7">
    <source>
        <dbReference type="ARBA" id="ARBA00023002"/>
    </source>
</evidence>
<sequence length="436" mass="48738">QEAAKYEKKVMVLDFVTPTPLGNSWGLGGTCVNVGCIPKKLMHQAALLGQALEDSRKFGWQFTEEVEHNWMTMTESVQNYIGSLNWGYRVALREKKVTYENAYGEFVAPHTVKATNKRGVEKLYTAERFLIATGERPRYLGIPGDKEYCISSDDLFSLPYCPGKTLVVGASYVALECAGFLAGLGLDVTVMVRSILLRGFDQDIANKIGEYMEEHGIKFIREFVPIKVGSKWYMRKIGCNKPIYFFKMCFGRDACTRNIGLDKVGVKINEKTGKIPVNDEEQTNVPYIYAVGDILQDKLELTPVAIQAGRLLVRRLYAGATSKCDYVNVPTTVFTPLEYGACGYSEETAVEKFGEENIEVYHSHFWPLEWTVPSRDNNKCYAKIICNIQDNERVIGFHVLGPNAGEVTQGFAAAIKCGMTKEQLDSTIGIHPVCAE</sequence>
<name>A0A091NF84_APAVI</name>
<keyword evidence="18" id="KW-0547">Nucleotide-binding</keyword>
<dbReference type="AlphaFoldDB" id="A0A091NF84"/>
<dbReference type="InterPro" id="IPR006338">
    <property type="entry name" value="Thioredoxin/glutathione_Rdtase"/>
</dbReference>
<feature type="binding site" evidence="18">
    <location>
        <position position="293"/>
    </location>
    <ligand>
        <name>FAD</name>
        <dbReference type="ChEBI" id="CHEBI:57692"/>
    </ligand>
</feature>
<feature type="non-terminal residue" evidence="23">
    <location>
        <position position="436"/>
    </location>
</feature>
<feature type="active site" description="Proton acceptor" evidence="17">
    <location>
        <position position="431"/>
    </location>
</feature>
<keyword evidence="4 18" id="KW-0274">FAD</keyword>
<feature type="binding site" evidence="18">
    <location>
        <position position="40"/>
    </location>
    <ligand>
        <name>FAD</name>
        <dbReference type="ChEBI" id="CHEBI:57692"/>
    </ligand>
</feature>
<dbReference type="SUPFAM" id="SSF51905">
    <property type="entry name" value="FAD/NAD(P)-binding domain"/>
    <property type="match status" value="1"/>
</dbReference>
<dbReference type="InterPro" id="IPR004099">
    <property type="entry name" value="Pyr_nucl-diS_OxRdtase_dimer"/>
</dbReference>
<evidence type="ECO:0000256" key="16">
    <source>
        <dbReference type="ARBA" id="ARBA00048992"/>
    </source>
</evidence>
<evidence type="ECO:0000313" key="23">
    <source>
        <dbReference type="EMBL" id="KFP88408.1"/>
    </source>
</evidence>
<dbReference type="PIRSF" id="PIRSF000350">
    <property type="entry name" value="Mercury_reductase_MerA"/>
    <property type="match status" value="1"/>
</dbReference>
<dbReference type="PANTHER" id="PTHR42737:SF8">
    <property type="entry name" value="THIOREDOXIN-DISULFIDE REDUCTASE"/>
    <property type="match status" value="1"/>
</dbReference>
<evidence type="ECO:0000256" key="17">
    <source>
        <dbReference type="PIRSR" id="PIRSR000350-2"/>
    </source>
</evidence>
<feature type="binding site" evidence="18">
    <location>
        <begin position="169"/>
        <end position="176"/>
    </location>
    <ligand>
        <name>NAD(+)</name>
        <dbReference type="ChEBI" id="CHEBI:57540"/>
    </ligand>
</feature>
<dbReference type="GO" id="GO:0050660">
    <property type="term" value="F:flavin adenine dinucleotide binding"/>
    <property type="evidence" value="ECO:0007669"/>
    <property type="project" value="InterPro"/>
</dbReference>
<dbReference type="SUPFAM" id="SSF55424">
    <property type="entry name" value="FAD/NAD-linked reductases, dimerisation (C-terminal) domain"/>
    <property type="match status" value="1"/>
</dbReference>
<dbReference type="FunFam" id="3.30.390.30:FF:000004">
    <property type="entry name" value="Thioredoxin reductase 1, cytoplasmic"/>
    <property type="match status" value="1"/>
</dbReference>
<dbReference type="PRINTS" id="PR00411">
    <property type="entry name" value="PNDRDTASEI"/>
</dbReference>
<dbReference type="InterPro" id="IPR023753">
    <property type="entry name" value="FAD/NAD-binding_dom"/>
</dbReference>
<keyword evidence="7 20" id="KW-0560">Oxidoreductase</keyword>
<dbReference type="GO" id="GO:0050137">
    <property type="term" value="F:NADPH peroxidase activity"/>
    <property type="evidence" value="ECO:0007669"/>
    <property type="project" value="UniProtKB-EC"/>
</dbReference>
<dbReference type="FunFam" id="3.50.50.60:FF:000012">
    <property type="entry name" value="Thioredoxin reductase 1, cytoplasmic"/>
    <property type="match status" value="1"/>
</dbReference>
<dbReference type="GO" id="GO:0005829">
    <property type="term" value="C:cytosol"/>
    <property type="evidence" value="ECO:0007669"/>
    <property type="project" value="TreeGrafter"/>
</dbReference>
<comment type="catalytic activity">
    <reaction evidence="16">
        <text>H2O2 + NADPH + H(+) = NADP(+) + 2 H2O</text>
        <dbReference type="Rhea" id="RHEA:15173"/>
        <dbReference type="ChEBI" id="CHEBI:15377"/>
        <dbReference type="ChEBI" id="CHEBI:15378"/>
        <dbReference type="ChEBI" id="CHEBI:16240"/>
        <dbReference type="ChEBI" id="CHEBI:57783"/>
        <dbReference type="ChEBI" id="CHEBI:58349"/>
        <dbReference type="EC" id="1.11.1.2"/>
    </reaction>
    <physiologicalReaction direction="left-to-right" evidence="16">
        <dbReference type="Rhea" id="RHEA:15174"/>
    </physiologicalReaction>
</comment>
<evidence type="ECO:0000256" key="2">
    <source>
        <dbReference type="ARBA" id="ARBA00012610"/>
    </source>
</evidence>
<dbReference type="InterPro" id="IPR046952">
    <property type="entry name" value="GSHR/TRXR-like"/>
</dbReference>
<dbReference type="PRINTS" id="PR00368">
    <property type="entry name" value="FADPNR"/>
</dbReference>
<keyword evidence="18" id="KW-0520">NAD</keyword>
<evidence type="ECO:0000313" key="24">
    <source>
        <dbReference type="Proteomes" id="UP000054244"/>
    </source>
</evidence>
<comment type="function">
    <text evidence="14">Reduces disulfideprotein thioredoxin (Trx) to its dithiol-containing form. Homodimeric flavoprotein involved in the regulation of cellular redox reactions, growth and differentiation. Contains a selenocysteine residue at the C-terminal active site that is essential for catalysis. Also has reductase activity on hydrogen peroxide (H2O2).</text>
</comment>
<dbReference type="GO" id="GO:0004791">
    <property type="term" value="F:thioredoxin-disulfide reductase (NADPH) activity"/>
    <property type="evidence" value="ECO:0007669"/>
    <property type="project" value="UniProtKB-EC"/>
</dbReference>
<evidence type="ECO:0000256" key="6">
    <source>
        <dbReference type="ARBA" id="ARBA00022933"/>
    </source>
</evidence>
<keyword evidence="3 20" id="KW-0285">Flavoprotein</keyword>
<dbReference type="NCBIfam" id="TIGR01438">
    <property type="entry name" value="TGR"/>
    <property type="match status" value="1"/>
</dbReference>
<evidence type="ECO:0000256" key="5">
    <source>
        <dbReference type="ARBA" id="ARBA00022857"/>
    </source>
</evidence>
<feature type="domain" description="FAD/NAD(P)-binding" evidence="22">
    <location>
        <begin position="2"/>
        <end position="309"/>
    </location>
</feature>
<comment type="cofactor">
    <cofactor evidence="18">
        <name>FAD</name>
        <dbReference type="ChEBI" id="CHEBI:57692"/>
    </cofactor>
    <text evidence="18">Binds 1 FAD per subunit.</text>
</comment>